<evidence type="ECO:0000313" key="2">
    <source>
        <dbReference type="Proteomes" id="UP000026961"/>
    </source>
</evidence>
<dbReference type="Gramene" id="OGLUM07G02320.1">
    <property type="protein sequence ID" value="OGLUM07G02320.1"/>
    <property type="gene ID" value="OGLUM07G02320"/>
</dbReference>
<dbReference type="SUPFAM" id="SSF52540">
    <property type="entry name" value="P-loop containing nucleoside triphosphate hydrolases"/>
    <property type="match status" value="1"/>
</dbReference>
<dbReference type="Gene3D" id="3.40.50.300">
    <property type="entry name" value="P-loop containing nucleotide triphosphate hydrolases"/>
    <property type="match status" value="1"/>
</dbReference>
<dbReference type="STRING" id="40148.A0A0E0AFP3"/>
<proteinExistence type="predicted"/>
<organism evidence="1">
    <name type="scientific">Oryza glumipatula</name>
    <dbReference type="NCBI Taxonomy" id="40148"/>
    <lineage>
        <taxon>Eukaryota</taxon>
        <taxon>Viridiplantae</taxon>
        <taxon>Streptophyta</taxon>
        <taxon>Embryophyta</taxon>
        <taxon>Tracheophyta</taxon>
        <taxon>Spermatophyta</taxon>
        <taxon>Magnoliopsida</taxon>
        <taxon>Liliopsida</taxon>
        <taxon>Poales</taxon>
        <taxon>Poaceae</taxon>
        <taxon>BOP clade</taxon>
        <taxon>Oryzoideae</taxon>
        <taxon>Oryzeae</taxon>
        <taxon>Oryzinae</taxon>
        <taxon>Oryza</taxon>
    </lineage>
</organism>
<dbReference type="EnsemblPlants" id="OGLUM07G02320.1">
    <property type="protein sequence ID" value="OGLUM07G02320.1"/>
    <property type="gene ID" value="OGLUM07G02320"/>
</dbReference>
<reference evidence="1" key="1">
    <citation type="submission" date="2015-04" db="UniProtKB">
        <authorList>
            <consortium name="EnsemblPlants"/>
        </authorList>
    </citation>
    <scope>IDENTIFICATION</scope>
</reference>
<protein>
    <submittedName>
        <fullName evidence="1">Uncharacterized protein</fullName>
    </submittedName>
</protein>
<keyword evidence="2" id="KW-1185">Reference proteome</keyword>
<accession>A0A0E0AFP3</accession>
<dbReference type="Proteomes" id="UP000026961">
    <property type="component" value="Chromosome 7"/>
</dbReference>
<dbReference type="AlphaFoldDB" id="A0A0E0AFP3"/>
<sequence>MVVSGGAGWWREGIRAGADSRRDLRRRWGADLLQHWLVEGGSTGGGDGPWREGKDPRQRWLTAALVTGGGSGSAAAWSLGLRWLRLEGGALRVISACENKIPHIRKIAFSSSDGNAGCGDASAAGQLVEENESIASSLPSNPRLWLRCYQGTWVLQSWVAGIVAIQRGGFAPRLGDDVLASAPKCGAAWLKALAFATMARRAHPPPDGEHHPLLRLGADDCVPSMEKLFAAGWGSKIDALPSPRLMAMGKVILLPQRSLLVCKVETSAYLLYTSIPSVCDL</sequence>
<evidence type="ECO:0000313" key="1">
    <source>
        <dbReference type="EnsemblPlants" id="OGLUM07G02320.1"/>
    </source>
</evidence>
<dbReference type="InterPro" id="IPR027417">
    <property type="entry name" value="P-loop_NTPase"/>
</dbReference>
<reference evidence="1" key="2">
    <citation type="submission" date="2018-05" db="EMBL/GenBank/DDBJ databases">
        <title>OgluRS3 (Oryza glumaepatula Reference Sequence Version 3).</title>
        <authorList>
            <person name="Zhang J."/>
            <person name="Kudrna D."/>
            <person name="Lee S."/>
            <person name="Talag J."/>
            <person name="Welchert J."/>
            <person name="Wing R.A."/>
        </authorList>
    </citation>
    <scope>NUCLEOTIDE SEQUENCE [LARGE SCALE GENOMIC DNA]</scope>
</reference>
<dbReference type="eggNOG" id="KOG1584">
    <property type="taxonomic scope" value="Eukaryota"/>
</dbReference>
<name>A0A0E0AFP3_9ORYZ</name>
<dbReference type="HOGENOM" id="CLU_991696_0_0_1"/>